<accession>A0A0F0KUL5</accession>
<dbReference type="OrthoDB" id="9803828at2"/>
<dbReference type="RefSeq" id="WP_052674274.1">
    <property type="nucleotide sequence ID" value="NZ_CP099706.1"/>
</dbReference>
<dbReference type="Proteomes" id="UP000033448">
    <property type="component" value="Unassembled WGS sequence"/>
</dbReference>
<comment type="caution">
    <text evidence="3">The sequence shown here is derived from an EMBL/GenBank/DDBJ whole genome shotgun (WGS) entry which is preliminary data.</text>
</comment>
<reference evidence="3 4" key="1">
    <citation type="submission" date="2015-02" db="EMBL/GenBank/DDBJ databases">
        <title>Draft genome sequences of ten Microbacterium spp. with emphasis on heavy metal contaminated environments.</title>
        <authorList>
            <person name="Corretto E."/>
        </authorList>
    </citation>
    <scope>NUCLEOTIDE SEQUENCE [LARGE SCALE GENOMIC DNA]</scope>
    <source>
        <strain evidence="3 4">DSM 23848</strain>
    </source>
</reference>
<dbReference type="Pfam" id="PF20434">
    <property type="entry name" value="BD-FAE"/>
    <property type="match status" value="1"/>
</dbReference>
<evidence type="ECO:0000313" key="4">
    <source>
        <dbReference type="Proteomes" id="UP000033448"/>
    </source>
</evidence>
<feature type="domain" description="BD-FAE-like" evidence="2">
    <location>
        <begin position="51"/>
        <end position="270"/>
    </location>
</feature>
<name>A0A0F0KUL5_9MICO</name>
<keyword evidence="1 3" id="KW-0378">Hydrolase</keyword>
<gene>
    <name evidence="3" type="primary">lip2</name>
    <name evidence="3" type="ORF">RL72_01689</name>
</gene>
<dbReference type="GO" id="GO:0004806">
    <property type="term" value="F:triacylglycerol lipase activity"/>
    <property type="evidence" value="ECO:0007669"/>
    <property type="project" value="UniProtKB-EC"/>
</dbReference>
<dbReference type="AlphaFoldDB" id="A0A0F0KUL5"/>
<sequence length="322" mass="34766">MTLKTPLRLPTDWEPACCDSPSEINYTTEDGFRRYRDVEYAIVDGYRPLLLDLMIPADANKPAPLIIFIHGGAWLAGSKNFRSRDVDDRRPLFARLFEEGYAVATIQYRLSAEATFPAQVHDVKAATRWLRNAAPALGLDADRIGSVGESAGGYLSLFLGSNTSDPVLEGEVGMTGLSSSIAASVAWYPATRLDTLQEETLPGSPFPDHGAATSPSSLLIGVAVSEQPELARRASPITHINQATAPTLLIHGTLDQLVPHQQSIAYHEALQAEGVPSELHLIEGADHGFFGGDVDAIVDLTVAFLNARLCRGRARGTEEVHV</sequence>
<dbReference type="InterPro" id="IPR049492">
    <property type="entry name" value="BD-FAE-like_dom"/>
</dbReference>
<dbReference type="InterPro" id="IPR050300">
    <property type="entry name" value="GDXG_lipolytic_enzyme"/>
</dbReference>
<dbReference type="PANTHER" id="PTHR48081">
    <property type="entry name" value="AB HYDROLASE SUPERFAMILY PROTEIN C4A8.06C"/>
    <property type="match status" value="1"/>
</dbReference>
<organism evidence="3 4">
    <name type="scientific">Microbacterium azadirachtae</name>
    <dbReference type="NCBI Taxonomy" id="582680"/>
    <lineage>
        <taxon>Bacteria</taxon>
        <taxon>Bacillati</taxon>
        <taxon>Actinomycetota</taxon>
        <taxon>Actinomycetes</taxon>
        <taxon>Micrococcales</taxon>
        <taxon>Microbacteriaceae</taxon>
        <taxon>Microbacterium</taxon>
    </lineage>
</organism>
<dbReference type="InterPro" id="IPR029058">
    <property type="entry name" value="AB_hydrolase_fold"/>
</dbReference>
<keyword evidence="4" id="KW-1185">Reference proteome</keyword>
<dbReference type="PANTHER" id="PTHR48081:SF13">
    <property type="entry name" value="ALPHA_BETA HYDROLASE"/>
    <property type="match status" value="1"/>
</dbReference>
<dbReference type="EMBL" id="JYIT01000073">
    <property type="protein sequence ID" value="KJL24607.1"/>
    <property type="molecule type" value="Genomic_DNA"/>
</dbReference>
<dbReference type="SUPFAM" id="SSF53474">
    <property type="entry name" value="alpha/beta-Hydrolases"/>
    <property type="match status" value="1"/>
</dbReference>
<evidence type="ECO:0000256" key="1">
    <source>
        <dbReference type="ARBA" id="ARBA00022801"/>
    </source>
</evidence>
<proteinExistence type="predicted"/>
<evidence type="ECO:0000259" key="2">
    <source>
        <dbReference type="Pfam" id="PF20434"/>
    </source>
</evidence>
<dbReference type="Gene3D" id="3.40.50.1820">
    <property type="entry name" value="alpha/beta hydrolase"/>
    <property type="match status" value="1"/>
</dbReference>
<protein>
    <submittedName>
        <fullName evidence="3">Lipase 2</fullName>
        <ecNumber evidence="3">3.1.1.3</ecNumber>
    </submittedName>
</protein>
<dbReference type="EC" id="3.1.1.3" evidence="3"/>
<evidence type="ECO:0000313" key="3">
    <source>
        <dbReference type="EMBL" id="KJL24607.1"/>
    </source>
</evidence>
<dbReference type="PATRIC" id="fig|582680.7.peg.1730"/>